<dbReference type="EMBL" id="CAJOBF010002210">
    <property type="protein sequence ID" value="CAF4018199.1"/>
    <property type="molecule type" value="Genomic_DNA"/>
</dbReference>
<dbReference type="SUPFAM" id="SSF52047">
    <property type="entry name" value="RNI-like"/>
    <property type="match status" value="2"/>
</dbReference>
<dbReference type="Proteomes" id="UP000663842">
    <property type="component" value="Unassembled WGS sequence"/>
</dbReference>
<organism evidence="1 3">
    <name type="scientific">Rotaria magnacalcarata</name>
    <dbReference type="NCBI Taxonomy" id="392030"/>
    <lineage>
        <taxon>Eukaryota</taxon>
        <taxon>Metazoa</taxon>
        <taxon>Spiralia</taxon>
        <taxon>Gnathifera</taxon>
        <taxon>Rotifera</taxon>
        <taxon>Eurotatoria</taxon>
        <taxon>Bdelloidea</taxon>
        <taxon>Philodinida</taxon>
        <taxon>Philodinidae</taxon>
        <taxon>Rotaria</taxon>
    </lineage>
</organism>
<dbReference type="EMBL" id="CAJNRG010009297">
    <property type="protein sequence ID" value="CAF2111797.1"/>
    <property type="molecule type" value="Genomic_DNA"/>
</dbReference>
<evidence type="ECO:0000313" key="1">
    <source>
        <dbReference type="EMBL" id="CAF2111797.1"/>
    </source>
</evidence>
<reference evidence="1" key="1">
    <citation type="submission" date="2021-02" db="EMBL/GenBank/DDBJ databases">
        <authorList>
            <person name="Nowell W R."/>
        </authorList>
    </citation>
    <scope>NUCLEOTIDE SEQUENCE</scope>
</reference>
<protein>
    <recommendedName>
        <fullName evidence="4">F-box domain-containing protein</fullName>
    </recommendedName>
</protein>
<evidence type="ECO:0008006" key="4">
    <source>
        <dbReference type="Google" id="ProtNLM"/>
    </source>
</evidence>
<evidence type="ECO:0000313" key="2">
    <source>
        <dbReference type="EMBL" id="CAF4018199.1"/>
    </source>
</evidence>
<comment type="caution">
    <text evidence="1">The sequence shown here is derived from an EMBL/GenBank/DDBJ whole genome shotgun (WGS) entry which is preliminary data.</text>
</comment>
<dbReference type="Gene3D" id="3.80.10.10">
    <property type="entry name" value="Ribonuclease Inhibitor"/>
    <property type="match status" value="1"/>
</dbReference>
<dbReference type="Proteomes" id="UP000663887">
    <property type="component" value="Unassembled WGS sequence"/>
</dbReference>
<gene>
    <name evidence="2" type="ORF">UXM345_LOCUS17199</name>
    <name evidence="1" type="ORF">XDN619_LOCUS20876</name>
</gene>
<accession>A0A816ULB6</accession>
<dbReference type="AlphaFoldDB" id="A0A816ULB6"/>
<proteinExistence type="predicted"/>
<evidence type="ECO:0000313" key="3">
    <source>
        <dbReference type="Proteomes" id="UP000663887"/>
    </source>
</evidence>
<name>A0A816ULB6_9BILA</name>
<sequence>MIQTKRQLNFIQATDTNIKRPRVELEENVSSKACLEHLANEIFYEIFDYLDTCDVYKAFSTLNIRFQDLLFSSSYRLKMNLYSQSESVLADRCRHLLIPNRHRLLSLHIRNESMVSSFFHLCTIDSSFACLESVVLHSVEIPQLLLILFYLNSLPRLFSLTITIDKDYYYCNLGDVYRLIFSLPTLKYNKISLATYTEELSIDVPITINEKFSSIKYFNIDYSCSLDQLSSLIRYLPNLCHLRCERVIESETDVKRYSPLKMSHLTLMSIGCFETDFDDFEAFMKELTSELQVLRVNGCYYMGYLDADRWERLIKNRMPCLKKFYLQCDQCIDDISRDDSPHELINKFSSPFWLARKWYSELKIDHTDMTFLVYPHKKEWFDLYEHMRHDTYSNQKSIENYYGLSQQKKDRYSTLVTLEGCTTATHRFQCTIDIWKPIFDAIRFTHLNISNCINMSVTVLIELLGLLPNLESLKISSLSMVQSKLLSITDTKQHLSLSFSNKITKVKIDKITEKSQIQFIINLCPRMKYFDADCILNIDLRMFVSFLLTNQITRIPNLCFLCLNVPSANENIIQTIARTIELETLIDNYTIQRIENKIFLQWKLK</sequence>
<dbReference type="InterPro" id="IPR032675">
    <property type="entry name" value="LRR_dom_sf"/>
</dbReference>